<evidence type="ECO:0000256" key="1">
    <source>
        <dbReference type="ARBA" id="ARBA00022737"/>
    </source>
</evidence>
<dbReference type="InterPro" id="IPR051730">
    <property type="entry name" value="NASP-like"/>
</dbReference>
<evidence type="ECO:0000256" key="3">
    <source>
        <dbReference type="SAM" id="MobiDB-lite"/>
    </source>
</evidence>
<evidence type="ECO:0000256" key="2">
    <source>
        <dbReference type="ARBA" id="ARBA00022803"/>
    </source>
</evidence>
<dbReference type="GO" id="GO:0005654">
    <property type="term" value="C:nucleoplasm"/>
    <property type="evidence" value="ECO:0007669"/>
    <property type="project" value="TreeGrafter"/>
</dbReference>
<dbReference type="PANTHER" id="PTHR15081">
    <property type="entry name" value="NUCLEAR AUTOANTIGENIC SPERM PROTEIN NASP -RELATED"/>
    <property type="match status" value="1"/>
</dbReference>
<feature type="region of interest" description="Disordered" evidence="3">
    <location>
        <begin position="63"/>
        <end position="157"/>
    </location>
</feature>
<feature type="compositionally biased region" description="Acidic residues" evidence="3">
    <location>
        <begin position="115"/>
        <end position="135"/>
    </location>
</feature>
<dbReference type="InterPro" id="IPR019544">
    <property type="entry name" value="Tetratricopeptide_SHNi-TPR_dom"/>
</dbReference>
<dbReference type="EMBL" id="CAKXYY010000005">
    <property type="protein sequence ID" value="CAH2351982.1"/>
    <property type="molecule type" value="Genomic_DNA"/>
</dbReference>
<feature type="compositionally biased region" description="Acidic residues" evidence="3">
    <location>
        <begin position="143"/>
        <end position="157"/>
    </location>
</feature>
<dbReference type="GO" id="GO:0042393">
    <property type="term" value="F:histone binding"/>
    <property type="evidence" value="ECO:0007669"/>
    <property type="project" value="TreeGrafter"/>
</dbReference>
<keyword evidence="2" id="KW-0802">TPR repeat</keyword>
<proteinExistence type="predicted"/>
<organism evidence="5 6">
    <name type="scientific">[Candida] railenensis</name>
    <dbReference type="NCBI Taxonomy" id="45579"/>
    <lineage>
        <taxon>Eukaryota</taxon>
        <taxon>Fungi</taxon>
        <taxon>Dikarya</taxon>
        <taxon>Ascomycota</taxon>
        <taxon>Saccharomycotina</taxon>
        <taxon>Pichiomycetes</taxon>
        <taxon>Debaryomycetaceae</taxon>
        <taxon>Kurtzmaniella</taxon>
    </lineage>
</organism>
<dbReference type="Pfam" id="PF10516">
    <property type="entry name" value="SHNi-TPR"/>
    <property type="match status" value="1"/>
</dbReference>
<gene>
    <name evidence="5" type="ORF">CLIB1423_05S02872</name>
</gene>
<evidence type="ECO:0000313" key="5">
    <source>
        <dbReference type="EMBL" id="CAH2351982.1"/>
    </source>
</evidence>
<dbReference type="InterPro" id="IPR011990">
    <property type="entry name" value="TPR-like_helical_dom_sf"/>
</dbReference>
<sequence>MYSKEIQTLLSEGSVSYAAKEYDAASEKYAEACELYSTENGADDADLLLLYGKALYQGAVSKSEVFGGQPQGDNKEASGEDKAEGEGEGEEDDDDGNFQFLDVAEEVGDEKVAAADEEDEDEEQVPLAEEDEEDEEHSKDQDQEQEQEAAEGEEQSDFEVAWEILDLTRSLFEAKLADLSTTLVPPYLASDNEESSDEYINLTKKLSETYDLLGEVSLESENFTQSAIDLENCLALREKLYNPDKSSLISESHYKLSLALEFCVEDPKSKSKAIEHLKIAIKLVQERNVNETDARKKKDNDELAQDLLVKLDELQREEEPDFDEQKLDILKGILGQPTTADASGSKPAASGSSNAIINDLSSAIKKKKSPSAPQVNDLSSMVKKRKPASKDGKTMKKPKQ</sequence>
<accession>A0A9P0VX21</accession>
<feature type="compositionally biased region" description="Basic and acidic residues" evidence="3">
    <location>
        <begin position="73"/>
        <end position="85"/>
    </location>
</feature>
<evidence type="ECO:0000313" key="6">
    <source>
        <dbReference type="Proteomes" id="UP000837801"/>
    </source>
</evidence>
<dbReference type="GO" id="GO:0034080">
    <property type="term" value="P:CENP-A containing chromatin assembly"/>
    <property type="evidence" value="ECO:0007669"/>
    <property type="project" value="TreeGrafter"/>
</dbReference>
<comment type="caution">
    <text evidence="5">The sequence shown here is derived from an EMBL/GenBank/DDBJ whole genome shotgun (WGS) entry which is preliminary data.</text>
</comment>
<dbReference type="OrthoDB" id="5587616at2759"/>
<keyword evidence="6" id="KW-1185">Reference proteome</keyword>
<dbReference type="Proteomes" id="UP000837801">
    <property type="component" value="Unassembled WGS sequence"/>
</dbReference>
<keyword evidence="1" id="KW-0677">Repeat</keyword>
<feature type="region of interest" description="Disordered" evidence="3">
    <location>
        <begin position="361"/>
        <end position="400"/>
    </location>
</feature>
<feature type="domain" description="Tetratricopeptide SHNi-TPR" evidence="4">
    <location>
        <begin position="207"/>
        <end position="244"/>
    </location>
</feature>
<dbReference type="Gene3D" id="1.25.40.10">
    <property type="entry name" value="Tetratricopeptide repeat domain"/>
    <property type="match status" value="1"/>
</dbReference>
<name>A0A9P0VX21_9ASCO</name>
<evidence type="ECO:0000259" key="4">
    <source>
        <dbReference type="Pfam" id="PF10516"/>
    </source>
</evidence>
<reference evidence="5" key="1">
    <citation type="submission" date="2022-03" db="EMBL/GenBank/DDBJ databases">
        <authorList>
            <person name="Legras J.-L."/>
            <person name="Devillers H."/>
            <person name="Grondin C."/>
        </authorList>
    </citation>
    <scope>NUCLEOTIDE SEQUENCE</scope>
    <source>
        <strain evidence="5">CLIB 1423</strain>
    </source>
</reference>
<dbReference type="SUPFAM" id="SSF48452">
    <property type="entry name" value="TPR-like"/>
    <property type="match status" value="1"/>
</dbReference>
<dbReference type="PANTHER" id="PTHR15081:SF1">
    <property type="entry name" value="NUCLEAR AUTOANTIGENIC SPERM PROTEIN"/>
    <property type="match status" value="1"/>
</dbReference>
<dbReference type="AlphaFoldDB" id="A0A9P0VX21"/>
<protein>
    <submittedName>
        <fullName evidence="5">NASP-related protein Sim3p</fullName>
    </submittedName>
</protein>
<dbReference type="GO" id="GO:0006335">
    <property type="term" value="P:DNA replication-dependent chromatin assembly"/>
    <property type="evidence" value="ECO:0007669"/>
    <property type="project" value="TreeGrafter"/>
</dbReference>
<feature type="compositionally biased region" description="Acidic residues" evidence="3">
    <location>
        <begin position="86"/>
        <end position="96"/>
    </location>
</feature>